<feature type="compositionally biased region" description="Polar residues" evidence="1">
    <location>
        <begin position="303"/>
        <end position="312"/>
    </location>
</feature>
<accession>D5AB77</accession>
<sequence>MPPKRSEHSPVQWSLPNTASEFVSSKLELDDSTGHDGALPLCSFDSSAISSGLPWDSQGFALGISDETETGVSETQGLSLPSEPLELDLRDWILRHRAEPPPREDSLDERIGAKGPSPQKTVKHPLTTISHQSRGRECEVPNVKEKWVFSRKIWEAVEEEEHVLLASETKKKQRTATPHQDDNGDYADGLRAKAKPSDLNEVLHTKEESDYDREESLLTIADSETESAVAVDSETEDDSETNNIVESRKEFPSSHSPGLDMNMAAFNVDSLQENSRKGDDMEGRTKPFDLNEALHTKDESDYNGDTSLTTADSETERTVALDSKKEYEPENNSRVESGKEFPSSHSIGLDMNKAAHKKDSFQENLHVSSPSARRIRCNSSTSSSREPLSDCGNLVLHPQQSQQSAGKWLCPRINKKHFKPPLKQLSLNCWLSQPKYFPPNNNCNSS</sequence>
<name>D5AB77_PICSI</name>
<organism evidence="2">
    <name type="scientific">Picea sitchensis</name>
    <name type="common">Sitka spruce</name>
    <name type="synonym">Pinus sitchensis</name>
    <dbReference type="NCBI Taxonomy" id="3332"/>
    <lineage>
        <taxon>Eukaryota</taxon>
        <taxon>Viridiplantae</taxon>
        <taxon>Streptophyta</taxon>
        <taxon>Embryophyta</taxon>
        <taxon>Tracheophyta</taxon>
        <taxon>Spermatophyta</taxon>
        <taxon>Pinopsida</taxon>
        <taxon>Pinidae</taxon>
        <taxon>Conifers I</taxon>
        <taxon>Pinales</taxon>
        <taxon>Pinaceae</taxon>
        <taxon>Picea</taxon>
    </lineage>
</organism>
<evidence type="ECO:0000256" key="1">
    <source>
        <dbReference type="SAM" id="MobiDB-lite"/>
    </source>
</evidence>
<evidence type="ECO:0000313" key="2">
    <source>
        <dbReference type="EMBL" id="ADE76796.1"/>
    </source>
</evidence>
<reference evidence="2" key="1">
    <citation type="submission" date="2010-04" db="EMBL/GenBank/DDBJ databases">
        <authorList>
            <person name="Reid K.E."/>
            <person name="Liao N."/>
            <person name="Chan S."/>
            <person name="Docking R."/>
            <person name="Taylor G."/>
            <person name="Moore R."/>
            <person name="Mayo M."/>
            <person name="Munro S."/>
            <person name="King J."/>
            <person name="Yanchuk A."/>
            <person name="Holt R."/>
            <person name="Jones S."/>
            <person name="Marra M."/>
            <person name="Ritland C.E."/>
            <person name="Ritland K."/>
            <person name="Bohlmann J."/>
        </authorList>
    </citation>
    <scope>NUCLEOTIDE SEQUENCE</scope>
    <source>
        <tissue evidence="2">Bud</tissue>
    </source>
</reference>
<feature type="region of interest" description="Disordered" evidence="1">
    <location>
        <begin position="96"/>
        <end position="137"/>
    </location>
</feature>
<protein>
    <submittedName>
        <fullName evidence="2">Uncharacterized protein</fullName>
    </submittedName>
</protein>
<feature type="region of interest" description="Disordered" evidence="1">
    <location>
        <begin position="168"/>
        <end position="393"/>
    </location>
</feature>
<dbReference type="EMBL" id="BT123478">
    <property type="protein sequence ID" value="ADE76796.1"/>
    <property type="molecule type" value="mRNA"/>
</dbReference>
<feature type="compositionally biased region" description="Basic and acidic residues" evidence="1">
    <location>
        <begin position="314"/>
        <end position="339"/>
    </location>
</feature>
<proteinExistence type="evidence at transcript level"/>
<dbReference type="AlphaFoldDB" id="D5AB77"/>
<feature type="compositionally biased region" description="Basic and acidic residues" evidence="1">
    <location>
        <begin position="188"/>
        <end position="208"/>
    </location>
</feature>
<feature type="compositionally biased region" description="Basic and acidic residues" evidence="1">
    <location>
        <begin position="96"/>
        <end position="112"/>
    </location>
</feature>
<feature type="compositionally biased region" description="Polar residues" evidence="1">
    <location>
        <begin position="362"/>
        <end position="386"/>
    </location>
</feature>
<feature type="compositionally biased region" description="Basic and acidic residues" evidence="1">
    <location>
        <begin position="274"/>
        <end position="300"/>
    </location>
</feature>